<evidence type="ECO:0000256" key="7">
    <source>
        <dbReference type="HAMAP-Rule" id="MF_00412"/>
    </source>
</evidence>
<organism evidence="9 10">
    <name type="scientific">Seminibacterium arietis</name>
    <dbReference type="NCBI Taxonomy" id="1173502"/>
    <lineage>
        <taxon>Bacteria</taxon>
        <taxon>Pseudomonadati</taxon>
        <taxon>Pseudomonadota</taxon>
        <taxon>Gammaproteobacteria</taxon>
        <taxon>Pasteurellales</taxon>
        <taxon>Pasteurellaceae</taxon>
        <taxon>Seminibacterium</taxon>
    </lineage>
</organism>
<evidence type="ECO:0000313" key="10">
    <source>
        <dbReference type="Proteomes" id="UP001596996"/>
    </source>
</evidence>
<comment type="subcellular location">
    <subcellularLocation>
        <location evidence="7">Cytoplasm</location>
    </subcellularLocation>
</comment>
<keyword evidence="5 7" id="KW-0560">Oxidoreductase</keyword>
<sequence length="419" mass="45876">MTDLIMMGKEAKKAAFVLSQMSENVKNQSLMAIANQLEKQTDAILAANQKDVQNAKQQGLSEALIDRLLLTPERLKAIADDVRHVVSLPDPVGKIIDGGQLNSGLRIKRVRVPLGVVATIYESRPNVTIDVASLCLKTGNAIILRGGKETRYSNEILVKVIQQALVEAGLPQYAVQAVTDPDRNLVMQLLKLDRYVDMLIPRGGAVLHELCKQHSTIPVIVGGIGVCHTFVEQSADLERSINVIVNAKAQRPSTCNTLETLLVQESIASQFLPKLALELSEKGVKFHADSTSFSILQKMDVEVYALQESCLYREWGSLDLNVVVVKDFEQAIAHINKYGTQHSEAILTSSQQLARQFVAQVEAAAVYINASTRFTDGGQFGLGAEVAVSTQKLHARGPMGLEALTSYKWICEGDYLSRL</sequence>
<dbReference type="NCBIfam" id="TIGR00407">
    <property type="entry name" value="proA"/>
    <property type="match status" value="1"/>
</dbReference>
<dbReference type="GO" id="GO:0004350">
    <property type="term" value="F:glutamate-5-semialdehyde dehydrogenase activity"/>
    <property type="evidence" value="ECO:0007669"/>
    <property type="project" value="UniProtKB-EC"/>
</dbReference>
<dbReference type="InterPro" id="IPR020593">
    <property type="entry name" value="G-glutamylP_reductase_CS"/>
</dbReference>
<dbReference type="NCBIfam" id="NF001221">
    <property type="entry name" value="PRK00197.1"/>
    <property type="match status" value="1"/>
</dbReference>
<dbReference type="CDD" id="cd07079">
    <property type="entry name" value="ALDH_F18-19_ProA-GPR"/>
    <property type="match status" value="1"/>
</dbReference>
<dbReference type="Pfam" id="PF00171">
    <property type="entry name" value="Aldedh"/>
    <property type="match status" value="2"/>
</dbReference>
<dbReference type="InterPro" id="IPR016162">
    <property type="entry name" value="Ald_DH_N"/>
</dbReference>
<dbReference type="InterPro" id="IPR000965">
    <property type="entry name" value="GPR_dom"/>
</dbReference>
<comment type="caution">
    <text evidence="9">The sequence shown here is derived from an EMBL/GenBank/DDBJ whole genome shotgun (WGS) entry which is preliminary data.</text>
</comment>
<dbReference type="PIRSF" id="PIRSF000151">
    <property type="entry name" value="GPR"/>
    <property type="match status" value="1"/>
</dbReference>
<keyword evidence="3 7" id="KW-0641">Proline biosynthesis</keyword>
<dbReference type="PANTHER" id="PTHR11063:SF8">
    <property type="entry name" value="DELTA-1-PYRROLINE-5-CARBOXYLATE SYNTHASE"/>
    <property type="match status" value="1"/>
</dbReference>
<feature type="domain" description="Aldehyde dehydrogenase" evidence="8">
    <location>
        <begin position="9"/>
        <end position="280"/>
    </location>
</feature>
<dbReference type="InterPro" id="IPR012134">
    <property type="entry name" value="Glu-5-SA_DH"/>
</dbReference>
<dbReference type="Gene3D" id="3.40.309.10">
    <property type="entry name" value="Aldehyde Dehydrogenase, Chain A, domain 2"/>
    <property type="match status" value="1"/>
</dbReference>
<name>A0ABW3I8S0_9PAST</name>
<keyword evidence="10" id="KW-1185">Reference proteome</keyword>
<comment type="function">
    <text evidence="7">Catalyzes the NADPH-dependent reduction of L-glutamate 5-phosphate into L-glutamate 5-semialdehyde and phosphate. The product spontaneously undergoes cyclization to form 1-pyrroline-5-carboxylate.</text>
</comment>
<dbReference type="InterPro" id="IPR015590">
    <property type="entry name" value="Aldehyde_DH_dom"/>
</dbReference>
<comment type="catalytic activity">
    <reaction evidence="6 7">
        <text>L-glutamate 5-semialdehyde + phosphate + NADP(+) = L-glutamyl 5-phosphate + NADPH + H(+)</text>
        <dbReference type="Rhea" id="RHEA:19541"/>
        <dbReference type="ChEBI" id="CHEBI:15378"/>
        <dbReference type="ChEBI" id="CHEBI:43474"/>
        <dbReference type="ChEBI" id="CHEBI:57783"/>
        <dbReference type="ChEBI" id="CHEBI:58066"/>
        <dbReference type="ChEBI" id="CHEBI:58274"/>
        <dbReference type="ChEBI" id="CHEBI:58349"/>
        <dbReference type="EC" id="1.2.1.41"/>
    </reaction>
</comment>
<feature type="domain" description="Aldehyde dehydrogenase" evidence="8">
    <location>
        <begin position="321"/>
        <end position="408"/>
    </location>
</feature>
<dbReference type="SUPFAM" id="SSF53720">
    <property type="entry name" value="ALDH-like"/>
    <property type="match status" value="1"/>
</dbReference>
<dbReference type="Gene3D" id="3.40.605.10">
    <property type="entry name" value="Aldehyde Dehydrogenase, Chain A, domain 1"/>
    <property type="match status" value="1"/>
</dbReference>
<evidence type="ECO:0000256" key="4">
    <source>
        <dbReference type="ARBA" id="ARBA00022857"/>
    </source>
</evidence>
<gene>
    <name evidence="7 9" type="primary">proA</name>
    <name evidence="9" type="ORF">ACFQ02_05605</name>
</gene>
<protein>
    <recommendedName>
        <fullName evidence="7">Gamma-glutamyl phosphate reductase</fullName>
        <shortName evidence="7">GPR</shortName>
        <ecNumber evidence="7">1.2.1.41</ecNumber>
    </recommendedName>
    <alternativeName>
        <fullName evidence="7">Glutamate-5-semialdehyde dehydrogenase</fullName>
    </alternativeName>
    <alternativeName>
        <fullName evidence="7">Glutamyl-gamma-semialdehyde dehydrogenase</fullName>
        <shortName evidence="7">GSA dehydrogenase</shortName>
    </alternativeName>
</protein>
<reference evidence="10" key="1">
    <citation type="journal article" date="2019" name="Int. J. Syst. Evol. Microbiol.">
        <title>The Global Catalogue of Microorganisms (GCM) 10K type strain sequencing project: providing services to taxonomists for standard genome sequencing and annotation.</title>
        <authorList>
            <consortium name="The Broad Institute Genomics Platform"/>
            <consortium name="The Broad Institute Genome Sequencing Center for Infectious Disease"/>
            <person name="Wu L."/>
            <person name="Ma J."/>
        </authorList>
    </citation>
    <scope>NUCLEOTIDE SEQUENCE [LARGE SCALE GENOMIC DNA]</scope>
    <source>
        <strain evidence="10">CCUG 61707</strain>
    </source>
</reference>
<comment type="similarity">
    <text evidence="7">Belongs to the gamma-glutamyl phosphate reductase family.</text>
</comment>
<comment type="pathway">
    <text evidence="1 7">Amino-acid biosynthesis; L-proline biosynthesis; L-glutamate 5-semialdehyde from L-glutamate: step 2/2.</text>
</comment>
<proteinExistence type="inferred from homology"/>
<dbReference type="RefSeq" id="WP_380820353.1">
    <property type="nucleotide sequence ID" value="NZ_JBHTJN010000010.1"/>
</dbReference>
<evidence type="ECO:0000256" key="5">
    <source>
        <dbReference type="ARBA" id="ARBA00023002"/>
    </source>
</evidence>
<evidence type="ECO:0000313" key="9">
    <source>
        <dbReference type="EMBL" id="MFD0966324.1"/>
    </source>
</evidence>
<keyword evidence="4 7" id="KW-0521">NADP</keyword>
<evidence type="ECO:0000259" key="8">
    <source>
        <dbReference type="Pfam" id="PF00171"/>
    </source>
</evidence>
<evidence type="ECO:0000256" key="2">
    <source>
        <dbReference type="ARBA" id="ARBA00022605"/>
    </source>
</evidence>
<dbReference type="InterPro" id="IPR016161">
    <property type="entry name" value="Ald_DH/histidinol_DH"/>
</dbReference>
<accession>A0ABW3I8S0</accession>
<evidence type="ECO:0000256" key="1">
    <source>
        <dbReference type="ARBA" id="ARBA00004985"/>
    </source>
</evidence>
<dbReference type="Proteomes" id="UP001596996">
    <property type="component" value="Unassembled WGS sequence"/>
</dbReference>
<dbReference type="PANTHER" id="PTHR11063">
    <property type="entry name" value="GLUTAMATE SEMIALDEHYDE DEHYDROGENASE"/>
    <property type="match status" value="1"/>
</dbReference>
<dbReference type="HAMAP" id="MF_00412">
    <property type="entry name" value="ProA"/>
    <property type="match status" value="1"/>
</dbReference>
<dbReference type="PROSITE" id="PS01223">
    <property type="entry name" value="PROA"/>
    <property type="match status" value="1"/>
</dbReference>
<keyword evidence="7" id="KW-0963">Cytoplasm</keyword>
<keyword evidence="2 7" id="KW-0028">Amino-acid biosynthesis</keyword>
<dbReference type="EC" id="1.2.1.41" evidence="7"/>
<dbReference type="EMBL" id="JBHTJN010000010">
    <property type="protein sequence ID" value="MFD0966324.1"/>
    <property type="molecule type" value="Genomic_DNA"/>
</dbReference>
<evidence type="ECO:0000256" key="6">
    <source>
        <dbReference type="ARBA" id="ARBA00049024"/>
    </source>
</evidence>
<evidence type="ECO:0000256" key="3">
    <source>
        <dbReference type="ARBA" id="ARBA00022650"/>
    </source>
</evidence>
<dbReference type="InterPro" id="IPR016163">
    <property type="entry name" value="Ald_DH_C"/>
</dbReference>